<name>A0A2T0TE31_9PSEU</name>
<dbReference type="InterPro" id="IPR043917">
    <property type="entry name" value="DUF5753"/>
</dbReference>
<dbReference type="PROSITE" id="PS50943">
    <property type="entry name" value="HTH_CROC1"/>
    <property type="match status" value="1"/>
</dbReference>
<dbReference type="InterPro" id="IPR001387">
    <property type="entry name" value="Cro/C1-type_HTH"/>
</dbReference>
<evidence type="ECO:0000259" key="1">
    <source>
        <dbReference type="PROSITE" id="PS50943"/>
    </source>
</evidence>
<sequence>MTIEEAALALDKKRTSMYRIEAGESRVDVHLARSMMDIYDVYLPKLLDEVRDALEPGWWAKYGLAGLGYADLESEAAAVREVTLSYVPGLLQTPAYMQVVFEADQLRRTKSELAKQMEIRQIRQGRLTDEERPLHLTGLIDESALLRLAPSSALMAEQLEHLVIMSELPSVSLRVLPADLGIHGGLTGAFTLLEFTDPEDPDMLYIEYPTGSAHFEEKADVQRARVLFEHLCTKAMSHDESVALVERMLTG</sequence>
<dbReference type="Pfam" id="PF19054">
    <property type="entry name" value="DUF5753"/>
    <property type="match status" value="1"/>
</dbReference>
<comment type="caution">
    <text evidence="2">The sequence shown here is derived from an EMBL/GenBank/DDBJ whole genome shotgun (WGS) entry which is preliminary data.</text>
</comment>
<reference evidence="2 3" key="1">
    <citation type="submission" date="2018-03" db="EMBL/GenBank/DDBJ databases">
        <title>Genomic Encyclopedia of Archaeal and Bacterial Type Strains, Phase II (KMG-II): from individual species to whole genera.</title>
        <authorList>
            <person name="Goeker M."/>
        </authorList>
    </citation>
    <scope>NUCLEOTIDE SEQUENCE [LARGE SCALE GENOMIC DNA]</scope>
    <source>
        <strain evidence="2 3">DSM 44720</strain>
    </source>
</reference>
<dbReference type="Proteomes" id="UP000239494">
    <property type="component" value="Unassembled WGS sequence"/>
</dbReference>
<organism evidence="2 3">
    <name type="scientific">Umezawaea tangerina</name>
    <dbReference type="NCBI Taxonomy" id="84725"/>
    <lineage>
        <taxon>Bacteria</taxon>
        <taxon>Bacillati</taxon>
        <taxon>Actinomycetota</taxon>
        <taxon>Actinomycetes</taxon>
        <taxon>Pseudonocardiales</taxon>
        <taxon>Pseudonocardiaceae</taxon>
        <taxon>Umezawaea</taxon>
    </lineage>
</organism>
<keyword evidence="3" id="KW-1185">Reference proteome</keyword>
<dbReference type="AlphaFoldDB" id="A0A2T0TE31"/>
<evidence type="ECO:0000313" key="2">
    <source>
        <dbReference type="EMBL" id="PRY43926.1"/>
    </source>
</evidence>
<evidence type="ECO:0000313" key="3">
    <source>
        <dbReference type="Proteomes" id="UP000239494"/>
    </source>
</evidence>
<proteinExistence type="predicted"/>
<accession>A0A2T0TE31</accession>
<gene>
    <name evidence="2" type="ORF">CLV43_103675</name>
</gene>
<dbReference type="EMBL" id="PVTF01000003">
    <property type="protein sequence ID" value="PRY43926.1"/>
    <property type="molecule type" value="Genomic_DNA"/>
</dbReference>
<protein>
    <recommendedName>
        <fullName evidence="1">HTH cro/C1-type domain-containing protein</fullName>
    </recommendedName>
</protein>
<feature type="domain" description="HTH cro/C1-type" evidence="1">
    <location>
        <begin position="1"/>
        <end position="50"/>
    </location>
</feature>